<gene>
    <name evidence="2" type="ORF">MGAL_10B060367</name>
</gene>
<dbReference type="AlphaFoldDB" id="A0A8B6FXH5"/>
<dbReference type="InterPro" id="IPR011990">
    <property type="entry name" value="TPR-like_helical_dom_sf"/>
</dbReference>
<dbReference type="EMBL" id="UYJE01007585">
    <property type="protein sequence ID" value="VDI56170.1"/>
    <property type="molecule type" value="Genomic_DNA"/>
</dbReference>
<protein>
    <submittedName>
        <fullName evidence="2">Uncharacterized protein</fullName>
    </submittedName>
</protein>
<proteinExistence type="predicted"/>
<dbReference type="OrthoDB" id="6193440at2759"/>
<sequence length="547" mass="63090">MNAVGDRMKSTKRDIIITSGSFGEGLDMRGSDLDLMFVTAKDIEVYENDEDIKTDNYSSDVILSMETDDVKAGFTQLLVKHVKHTNPQNPCKYFEELNGKHYLSSALYKQYQLANTCINSVIHGPCISDKEGMFDKAKCLHCTTWTSQASQWITRSNSSWPSYNVKQSIIKHGVLFVPIGVKGSPKEDIEWRISFSVVCLHYFIPENNMFENKIEGRAREILLGKLYTLHSYGWRCILFSDQISNIHVSMWMNHIKPHTLHTIELANPVNSKLLYLASKVSDSFEEDAIVYKRGIHQIVSYHQSSPKYMYTYYLSKLCGQYAQYVQLSSSRNNNEQQYKQYKSCLCTLLQNIYHDSVSGWLILASFFYKAKQYSNALHIIAYSISKCTPEKVCHMDMSGSHFRFFDLQLSKKTSIVQLWKIMFIDNFEFAINSQLIPNELQMEIENGMYWISSIVYAYFLKMLCHYHLNNVIGCQDCVQTFQLVLAEKFLIENNRTLYSGAYNILGIALQLLGDNESARQAFMRSVDIYPNNEYNTAIKRLSLIGLM</sequence>
<name>A0A8B6FXH5_MYTGA</name>
<evidence type="ECO:0000313" key="3">
    <source>
        <dbReference type="Proteomes" id="UP000596742"/>
    </source>
</evidence>
<keyword evidence="1" id="KW-0802">TPR repeat</keyword>
<keyword evidence="3" id="KW-1185">Reference proteome</keyword>
<organism evidence="2 3">
    <name type="scientific">Mytilus galloprovincialis</name>
    <name type="common">Mediterranean mussel</name>
    <dbReference type="NCBI Taxonomy" id="29158"/>
    <lineage>
        <taxon>Eukaryota</taxon>
        <taxon>Metazoa</taxon>
        <taxon>Spiralia</taxon>
        <taxon>Lophotrochozoa</taxon>
        <taxon>Mollusca</taxon>
        <taxon>Bivalvia</taxon>
        <taxon>Autobranchia</taxon>
        <taxon>Pteriomorphia</taxon>
        <taxon>Mytilida</taxon>
        <taxon>Mytiloidea</taxon>
        <taxon>Mytilidae</taxon>
        <taxon>Mytilinae</taxon>
        <taxon>Mytilus</taxon>
    </lineage>
</organism>
<reference evidence="2" key="1">
    <citation type="submission" date="2018-11" db="EMBL/GenBank/DDBJ databases">
        <authorList>
            <person name="Alioto T."/>
            <person name="Alioto T."/>
        </authorList>
    </citation>
    <scope>NUCLEOTIDE SEQUENCE</scope>
</reference>
<dbReference type="SUPFAM" id="SSF48452">
    <property type="entry name" value="TPR-like"/>
    <property type="match status" value="1"/>
</dbReference>
<comment type="caution">
    <text evidence="2">The sequence shown here is derived from an EMBL/GenBank/DDBJ whole genome shotgun (WGS) entry which is preliminary data.</text>
</comment>
<feature type="repeat" description="TPR" evidence="1">
    <location>
        <begin position="499"/>
        <end position="532"/>
    </location>
</feature>
<evidence type="ECO:0000313" key="2">
    <source>
        <dbReference type="EMBL" id="VDI56170.1"/>
    </source>
</evidence>
<evidence type="ECO:0000256" key="1">
    <source>
        <dbReference type="PROSITE-ProRule" id="PRU00339"/>
    </source>
</evidence>
<dbReference type="Gene3D" id="1.25.40.10">
    <property type="entry name" value="Tetratricopeptide repeat domain"/>
    <property type="match status" value="1"/>
</dbReference>
<dbReference type="Proteomes" id="UP000596742">
    <property type="component" value="Unassembled WGS sequence"/>
</dbReference>
<dbReference type="PROSITE" id="PS50005">
    <property type="entry name" value="TPR"/>
    <property type="match status" value="1"/>
</dbReference>
<accession>A0A8B6FXH5</accession>
<dbReference type="InterPro" id="IPR019734">
    <property type="entry name" value="TPR_rpt"/>
</dbReference>